<reference evidence="1 2" key="1">
    <citation type="submission" date="2020-08" db="EMBL/GenBank/DDBJ databases">
        <title>Edaphobacter telluris sp. nov. and Acidobacterium dinghuensis sp. nov., two acidobacteria isolated from forest soil.</title>
        <authorList>
            <person name="Fu J."/>
            <person name="Qiu L."/>
        </authorList>
    </citation>
    <scope>NUCLEOTIDE SEQUENCE [LARGE SCALE GENOMIC DNA]</scope>
    <source>
        <strain evidence="1">4Y35</strain>
    </source>
</reference>
<accession>A0A7G8BNJ5</accession>
<dbReference type="AlphaFoldDB" id="A0A7G8BNJ5"/>
<protein>
    <submittedName>
        <fullName evidence="1">Uncharacterized protein</fullName>
    </submittedName>
</protein>
<dbReference type="EMBL" id="CP060394">
    <property type="protein sequence ID" value="QNI34115.1"/>
    <property type="molecule type" value="Genomic_DNA"/>
</dbReference>
<dbReference type="KEGG" id="adin:H7849_09525"/>
<evidence type="ECO:0000313" key="1">
    <source>
        <dbReference type="EMBL" id="QNI34115.1"/>
    </source>
</evidence>
<dbReference type="RefSeq" id="WP_186746009.1">
    <property type="nucleotide sequence ID" value="NZ_CP060394.1"/>
</dbReference>
<dbReference type="Proteomes" id="UP000515312">
    <property type="component" value="Chromosome"/>
</dbReference>
<proteinExistence type="predicted"/>
<sequence>MDLPLADQVRAMALLKYVGPAKKAGSAEFSIAVKDLLKDLQALNFPLNYTPLVCNSIKTKSFQHENNLEITRIEGPKSQTGTRVIVHYRIVGAGNAGGNAPQNESPSDRARRLTEGLRGLLKKELAGKGGAEGFIQWVRSEDEDAA</sequence>
<keyword evidence="2" id="KW-1185">Reference proteome</keyword>
<gene>
    <name evidence="1" type="ORF">H7849_09525</name>
</gene>
<evidence type="ECO:0000313" key="2">
    <source>
        <dbReference type="Proteomes" id="UP000515312"/>
    </source>
</evidence>
<name>A0A7G8BNJ5_9BACT</name>
<organism evidence="1 2">
    <name type="scientific">Alloacidobacterium dinghuense</name>
    <dbReference type="NCBI Taxonomy" id="2763107"/>
    <lineage>
        <taxon>Bacteria</taxon>
        <taxon>Pseudomonadati</taxon>
        <taxon>Acidobacteriota</taxon>
        <taxon>Terriglobia</taxon>
        <taxon>Terriglobales</taxon>
        <taxon>Acidobacteriaceae</taxon>
        <taxon>Alloacidobacterium</taxon>
    </lineage>
</organism>